<dbReference type="SUPFAM" id="SSF81653">
    <property type="entry name" value="Calcium ATPase, transduction domain A"/>
    <property type="match status" value="1"/>
</dbReference>
<evidence type="ECO:0000256" key="8">
    <source>
        <dbReference type="SAM" id="Phobius"/>
    </source>
</evidence>
<reference evidence="12" key="1">
    <citation type="submission" date="2022-07" db="EMBL/GenBank/DDBJ databases">
        <title>Phylogenomic reconstructions and comparative analyses of Kickxellomycotina fungi.</title>
        <authorList>
            <person name="Reynolds N.K."/>
            <person name="Stajich J.E."/>
            <person name="Barry K."/>
            <person name="Grigoriev I.V."/>
            <person name="Crous P."/>
            <person name="Smith M.E."/>
        </authorList>
    </citation>
    <scope>NUCLEOTIDE SEQUENCE</scope>
    <source>
        <strain evidence="12">NRRL 1565</strain>
    </source>
</reference>
<evidence type="ECO:0000313" key="13">
    <source>
        <dbReference type="Proteomes" id="UP001140094"/>
    </source>
</evidence>
<dbReference type="InterPro" id="IPR032630">
    <property type="entry name" value="P_typ_ATPase_c"/>
</dbReference>
<evidence type="ECO:0000256" key="3">
    <source>
        <dbReference type="ARBA" id="ARBA00022723"/>
    </source>
</evidence>
<dbReference type="PROSITE" id="PS00154">
    <property type="entry name" value="ATPASE_E1_E2"/>
    <property type="match status" value="1"/>
</dbReference>
<dbReference type="NCBIfam" id="TIGR01494">
    <property type="entry name" value="ATPase_P-type"/>
    <property type="match status" value="1"/>
</dbReference>
<dbReference type="SUPFAM" id="SSF56784">
    <property type="entry name" value="HAD-like"/>
    <property type="match status" value="1"/>
</dbReference>
<keyword evidence="2 8" id="KW-0812">Transmembrane</keyword>
<feature type="transmembrane region" description="Helical" evidence="8">
    <location>
        <begin position="1969"/>
        <end position="1988"/>
    </location>
</feature>
<feature type="transmembrane region" description="Helical" evidence="8">
    <location>
        <begin position="2063"/>
        <end position="2083"/>
    </location>
</feature>
<dbReference type="PANTHER" id="PTHR24092">
    <property type="entry name" value="PROBABLE PHOSPHOLIPID-TRANSPORTING ATPASE"/>
    <property type="match status" value="1"/>
</dbReference>
<dbReference type="GO" id="GO:0016887">
    <property type="term" value="F:ATP hydrolysis activity"/>
    <property type="evidence" value="ECO:0007669"/>
    <property type="project" value="InterPro"/>
</dbReference>
<dbReference type="InterPro" id="IPR001757">
    <property type="entry name" value="P_typ_ATPase"/>
</dbReference>
<dbReference type="Pfam" id="PF16212">
    <property type="entry name" value="PhoLip_ATPase_C"/>
    <property type="match status" value="1"/>
</dbReference>
<evidence type="ECO:0000256" key="5">
    <source>
        <dbReference type="ARBA" id="ARBA00022989"/>
    </source>
</evidence>
<protein>
    <recommendedName>
        <fullName evidence="14">P-type phospholipid transporter</fullName>
    </recommendedName>
</protein>
<dbReference type="OrthoDB" id="377733at2759"/>
<gene>
    <name evidence="12" type="ORF">H4R20_001695</name>
</gene>
<dbReference type="EMBL" id="JANBUO010000190">
    <property type="protein sequence ID" value="KAJ2806422.1"/>
    <property type="molecule type" value="Genomic_DNA"/>
</dbReference>
<dbReference type="GO" id="GO:0006892">
    <property type="term" value="P:post-Golgi vesicle-mediated transport"/>
    <property type="evidence" value="ECO:0007669"/>
    <property type="project" value="TreeGrafter"/>
</dbReference>
<dbReference type="InterPro" id="IPR036412">
    <property type="entry name" value="HAD-like_sf"/>
</dbReference>
<comment type="caution">
    <text evidence="12">The sequence shown here is derived from an EMBL/GenBank/DDBJ whole genome shotgun (WGS) entry which is preliminary data.</text>
</comment>
<feature type="compositionally biased region" description="Basic and acidic residues" evidence="7">
    <location>
        <begin position="1698"/>
        <end position="1726"/>
    </location>
</feature>
<dbReference type="GO" id="GO:0005524">
    <property type="term" value="F:ATP binding"/>
    <property type="evidence" value="ECO:0007669"/>
    <property type="project" value="InterPro"/>
</dbReference>
<feature type="compositionally biased region" description="Low complexity" evidence="7">
    <location>
        <begin position="1372"/>
        <end position="1388"/>
    </location>
</feature>
<evidence type="ECO:0000313" key="12">
    <source>
        <dbReference type="EMBL" id="KAJ2806422.1"/>
    </source>
</evidence>
<keyword evidence="5 8" id="KW-1133">Transmembrane helix</keyword>
<name>A0A9W8LT04_9FUNG</name>
<dbReference type="SUPFAM" id="SSF81665">
    <property type="entry name" value="Calcium ATPase, transmembrane domain M"/>
    <property type="match status" value="1"/>
</dbReference>
<keyword evidence="13" id="KW-1185">Reference proteome</keyword>
<feature type="transmembrane region" description="Helical" evidence="8">
    <location>
        <begin position="2095"/>
        <end position="2114"/>
    </location>
</feature>
<feature type="compositionally biased region" description="Acidic residues" evidence="7">
    <location>
        <begin position="1047"/>
        <end position="1066"/>
    </location>
</feature>
<keyword evidence="3" id="KW-0479">Metal-binding</keyword>
<dbReference type="GO" id="GO:0005886">
    <property type="term" value="C:plasma membrane"/>
    <property type="evidence" value="ECO:0007669"/>
    <property type="project" value="TreeGrafter"/>
</dbReference>
<accession>A0A9W8LT04</accession>
<feature type="region of interest" description="Disordered" evidence="7">
    <location>
        <begin position="189"/>
        <end position="216"/>
    </location>
</feature>
<dbReference type="InterPro" id="IPR023299">
    <property type="entry name" value="ATPase_P-typ_cyto_dom_N"/>
</dbReference>
<feature type="domain" description="P-type ATPase A" evidence="9">
    <location>
        <begin position="603"/>
        <end position="667"/>
    </location>
</feature>
<feature type="compositionally biased region" description="Low complexity" evidence="7">
    <location>
        <begin position="1775"/>
        <end position="1785"/>
    </location>
</feature>
<evidence type="ECO:0000259" key="11">
    <source>
        <dbReference type="Pfam" id="PF16212"/>
    </source>
</evidence>
<proteinExistence type="predicted"/>
<evidence type="ECO:0000256" key="4">
    <source>
        <dbReference type="ARBA" id="ARBA00022842"/>
    </source>
</evidence>
<dbReference type="Pfam" id="PF00122">
    <property type="entry name" value="E1-E2_ATPase"/>
    <property type="match status" value="1"/>
</dbReference>
<dbReference type="InterPro" id="IPR059000">
    <property type="entry name" value="ATPase_P-type_domA"/>
</dbReference>
<dbReference type="SUPFAM" id="SSF81660">
    <property type="entry name" value="Metal cation-transporting ATPase, ATP-binding domain N"/>
    <property type="match status" value="1"/>
</dbReference>
<feature type="compositionally biased region" description="Acidic residues" evidence="7">
    <location>
        <begin position="489"/>
        <end position="498"/>
    </location>
</feature>
<feature type="transmembrane region" description="Helical" evidence="8">
    <location>
        <begin position="2171"/>
        <end position="2192"/>
    </location>
</feature>
<evidence type="ECO:0000259" key="10">
    <source>
        <dbReference type="Pfam" id="PF16209"/>
    </source>
</evidence>
<feature type="domain" description="P-type ATPase C-terminal" evidence="11">
    <location>
        <begin position="1945"/>
        <end position="2192"/>
    </location>
</feature>
<feature type="compositionally biased region" description="Acidic residues" evidence="7">
    <location>
        <begin position="909"/>
        <end position="918"/>
    </location>
</feature>
<evidence type="ECO:0000256" key="2">
    <source>
        <dbReference type="ARBA" id="ARBA00022692"/>
    </source>
</evidence>
<dbReference type="InterPro" id="IPR032631">
    <property type="entry name" value="P-type_ATPase_N"/>
</dbReference>
<feature type="region of interest" description="Disordered" evidence="7">
    <location>
        <begin position="479"/>
        <end position="517"/>
    </location>
</feature>
<feature type="region of interest" description="Disordered" evidence="7">
    <location>
        <begin position="39"/>
        <end position="58"/>
    </location>
</feature>
<dbReference type="GO" id="GO:0005802">
    <property type="term" value="C:trans-Golgi network"/>
    <property type="evidence" value="ECO:0007669"/>
    <property type="project" value="TreeGrafter"/>
</dbReference>
<dbReference type="InterPro" id="IPR018303">
    <property type="entry name" value="ATPase_P-typ_P_site"/>
</dbReference>
<feature type="region of interest" description="Disordered" evidence="7">
    <location>
        <begin position="1323"/>
        <end position="1352"/>
    </location>
</feature>
<feature type="transmembrane region" description="Helical" evidence="8">
    <location>
        <begin position="799"/>
        <end position="822"/>
    </location>
</feature>
<feature type="domain" description="P-type ATPase N-terminal" evidence="10">
    <location>
        <begin position="317"/>
        <end position="373"/>
    </location>
</feature>
<dbReference type="GO" id="GO:0046872">
    <property type="term" value="F:metal ion binding"/>
    <property type="evidence" value="ECO:0007669"/>
    <property type="project" value="UniProtKB-KW"/>
</dbReference>
<keyword evidence="6 8" id="KW-0472">Membrane</keyword>
<evidence type="ECO:0000256" key="1">
    <source>
        <dbReference type="ARBA" id="ARBA00004141"/>
    </source>
</evidence>
<feature type="compositionally biased region" description="Polar residues" evidence="7">
    <location>
        <begin position="969"/>
        <end position="990"/>
    </location>
</feature>
<evidence type="ECO:0000256" key="6">
    <source>
        <dbReference type="ARBA" id="ARBA00023136"/>
    </source>
</evidence>
<organism evidence="12 13">
    <name type="scientific">Coemansia guatemalensis</name>
    <dbReference type="NCBI Taxonomy" id="2761395"/>
    <lineage>
        <taxon>Eukaryota</taxon>
        <taxon>Fungi</taxon>
        <taxon>Fungi incertae sedis</taxon>
        <taxon>Zoopagomycota</taxon>
        <taxon>Kickxellomycotina</taxon>
        <taxon>Kickxellomycetes</taxon>
        <taxon>Kickxellales</taxon>
        <taxon>Kickxellaceae</taxon>
        <taxon>Coemansia</taxon>
    </lineage>
</organism>
<feature type="region of interest" description="Disordered" evidence="7">
    <location>
        <begin position="128"/>
        <end position="154"/>
    </location>
</feature>
<dbReference type="GO" id="GO:0045332">
    <property type="term" value="P:phospholipid translocation"/>
    <property type="evidence" value="ECO:0007669"/>
    <property type="project" value="TreeGrafter"/>
</dbReference>
<dbReference type="Pfam" id="PF16209">
    <property type="entry name" value="PhoLip_ATPase_N"/>
    <property type="match status" value="1"/>
</dbReference>
<feature type="compositionally biased region" description="Low complexity" evidence="7">
    <location>
        <begin position="1801"/>
        <end position="1810"/>
    </location>
</feature>
<feature type="region of interest" description="Disordered" evidence="7">
    <location>
        <begin position="1372"/>
        <end position="1405"/>
    </location>
</feature>
<comment type="subcellular location">
    <subcellularLocation>
        <location evidence="1">Membrane</location>
        <topology evidence="1">Multi-pass membrane protein</topology>
    </subcellularLocation>
</comment>
<feature type="transmembrane region" description="Helical" evidence="8">
    <location>
        <begin position="2121"/>
        <end position="2139"/>
    </location>
</feature>
<dbReference type="PANTHER" id="PTHR24092:SF174">
    <property type="entry name" value="PHOSPHOLIPID-TRANSPORTING ATPASE DNF3-RELATED"/>
    <property type="match status" value="1"/>
</dbReference>
<evidence type="ECO:0000259" key="9">
    <source>
        <dbReference type="Pfam" id="PF00122"/>
    </source>
</evidence>
<dbReference type="GO" id="GO:0032456">
    <property type="term" value="P:endocytic recycling"/>
    <property type="evidence" value="ECO:0007669"/>
    <property type="project" value="TreeGrafter"/>
</dbReference>
<feature type="region of interest" description="Disordered" evidence="7">
    <location>
        <begin position="907"/>
        <end position="1080"/>
    </location>
</feature>
<dbReference type="InterPro" id="IPR023298">
    <property type="entry name" value="ATPase_P-typ_TM_dom_sf"/>
</dbReference>
<keyword evidence="4" id="KW-0460">Magnesium</keyword>
<feature type="region of interest" description="Disordered" evidence="7">
    <location>
        <begin position="534"/>
        <end position="555"/>
    </location>
</feature>
<feature type="compositionally biased region" description="Polar residues" evidence="7">
    <location>
        <begin position="1745"/>
        <end position="1755"/>
    </location>
</feature>
<dbReference type="Gene3D" id="3.40.50.1000">
    <property type="entry name" value="HAD superfamily/HAD-like"/>
    <property type="match status" value="2"/>
</dbReference>
<dbReference type="GO" id="GO:0140326">
    <property type="term" value="F:ATPase-coupled intramembrane lipid transporter activity"/>
    <property type="evidence" value="ECO:0007669"/>
    <property type="project" value="TreeGrafter"/>
</dbReference>
<dbReference type="Gene3D" id="3.40.1110.10">
    <property type="entry name" value="Calcium-transporting ATPase, cytoplasmic domain N"/>
    <property type="match status" value="1"/>
</dbReference>
<feature type="non-terminal residue" evidence="12">
    <location>
        <position position="1"/>
    </location>
</feature>
<feature type="transmembrane region" description="Helical" evidence="8">
    <location>
        <begin position="759"/>
        <end position="779"/>
    </location>
</feature>
<sequence>EASQRGMSNNPNDALELEELTRRMQQVELPHIDTRLRRTNVGGSQSMPPSPTPGLLSGRAAEVRRQPSIPRTGAELAQARHSLGVGSGLTHRASFVQSGRMTKVPHYGRLRSVTARVLRMIDPRTLAQRRQNDEQRGAAAAAAAVGSGSGQMDEGSYGGTAAGVLGRSVVETMRDAAGRRRLRRMSHGSMPAGLIAGSGGILSRHGSRESQMHGRRGRISMDLRRHSGMRQASRQSLGLTAGDAELERSPSIGTTGAAAAAAANVESIIAIPTPGFFLDEASDDWTGGHSFRQRMRYPEEAITVPASLTKRVHYEVSYDYPKNVISTARYNVVTFFPAQLAAQFSKVANIYFLFIAALQQVPGWSTTGRWTTILPLSVFVCLSIAHEGYDDLRRHRMDHAENAQRTRVLKVKVHDRERLSFSFREFRQRRSQSIHSLRMRSSHSIHELSRSTVAGARRWVVSVASIGSTAREAIMSRLAESRRKRREQEDSDDEDEPLADNAGGDGASTGTAGADGDAAESLLRRRIARGVMSLRSWRGPGGTNRPEPAVEDSEPDVIDAGEDAVSYAAPRRTAVAFNDEVEERTYDAAAAVEAALPSNMSCRWKRKRWENVQVGDLLMVCKDEWIPADCVVLASTGFDGTCFVETAALDGETTLKQKQALEVTNSVIQTAEQLAAFSAFTYVEPASPELYSFEGYMEVDGTRHPLTPNQVLLRGSVLRNTAYVFAQVVYAGEHTRLRLNATRNVRTKAPQIQRITNRIVVLVFGLLLVLCVIFAGLGIHWNNDGRHGHWYLDTVSMPAAALLFGYIVMMNALIPISLYVTLEAVKIFQCWFIQQDAAMYHAPTNTRAAARTTAINEDLGMVRYVFSDKTGTLTENIMKLRAVMCAGFSYLHIDLDRLQAPAEITEGTDAGEDAESSAEADVSATKSTPSPDAPHNRTSSRLSFLRSSLGGRQSPLLRTQLLPSHRRQQSMPVSPASSPPLNSSGRTRAQQVAAAGSSRHSRGVSTSGLRWPASPVQSPTSALQHEVHAGPEDSSLSANNARRLEEASEGNDSDADDPDVIGDGEPGDPGMHTRADADAPTSDLLQLPSTRRMLGGVAAAPSQVFRARAEWFLRSMALCHTVQPDRDPLTGRITGYQATSPDEKALVAAAAELGFVMNNRAGPLVQLRVVASERMRDFNRAVVAQPASAAPRDPTVCAADAQSFDRGVPAPHPSDRLGNYEVLDVLDFSSARKRMSVVLRCPDGRIVMLCKGADSALWPRLRSPAQLPSDAADLAFMPRPPAPAAVPVRRKLSQPSAAYLHSRNASVTSAAYLHSRNESVSSSQGLLSAQGHARTASHGLADSSLPPTRAVPRLSDGRMFFGELAGGRRSSALSSAAVSPRPAADSPSGFFGESESDDDSVDAPELPVSVPPPALSGALHRRLVSDSHFSAMSEASSFADTQGQEHIPESFATPTAEEEEWARARALEALHQFSTEGLRTLVYAHKEISQAAYDAWHVRYLAATTALAGRQQQVEAVCEDLERDLLLTGVSAIEDRLQAGVPETIFKLRRAGVRVWMLTGDKVETAINIAKSCRLIDTEAVEISELDQQVLKRNAGRMMLLVMQSGTAPDDLDRIVTNALNVARDMAATVDQRFERRSRLDKMRRGMKRFGNLLDIRRVRRQQKHQKQVGDTDVLSSSPDEEEKNQAYSEAAAAVAGERSENWIRPPAESEEKSPAEIERAQDLRDSAPTTILGVSPHDPITEISPVTTAVSRGNNEGRSDTLTRQKQRLLPIDSSTSESSSHSSDATRSPPHCHAASGPSSDNACADDAGSDSASLAVVVDGDTLAALEEHASTGLLDKFLSLGTLCDAVICSRVSPAQKALVVHSMRVRCEGGGNKSDSADAQGRKKPSSRRRWNPFSDLLTHDNDRYMVTLAIGDGANDIAMIQEAHVGVGIAGQEGLQASRSADFSIAQFRFLQRLMLVHGRWSYVRVSMFIMGTFYKCMAFYLTQLIFQFYTGFSGTSMFESWTLSMYNTLFSILPVLVVGIFEQDLQPETLLAFPELYRDMGPSNHLFTVPEFIKRVVVIGFVHAIVAAYFPIATNLLLGYNGTTDDQYILGLVIYCIMVLIVTLKIAYLDMRRWLMFSHISVILSLALWFGWNGVLNHIYPKSPGEGYFVLGVFDMVMRKGSFWFQWIIFAAIALCLNLLILMVYSIRDPIEHRLSAWIARERRLENTKDKSTRRSWRHRRGLTSFF</sequence>
<dbReference type="InterPro" id="IPR008250">
    <property type="entry name" value="ATPase_P-typ_transduc_dom_A_sf"/>
</dbReference>
<evidence type="ECO:0008006" key="14">
    <source>
        <dbReference type="Google" id="ProtNLM"/>
    </source>
</evidence>
<dbReference type="Gene3D" id="2.70.150.10">
    <property type="entry name" value="Calcium-transporting ATPase, cytoplasmic transduction domain A"/>
    <property type="match status" value="1"/>
</dbReference>
<evidence type="ECO:0000256" key="7">
    <source>
        <dbReference type="SAM" id="MobiDB-lite"/>
    </source>
</evidence>
<feature type="region of interest" description="Disordered" evidence="7">
    <location>
        <begin position="1874"/>
        <end position="1895"/>
    </location>
</feature>
<dbReference type="Proteomes" id="UP001140094">
    <property type="component" value="Unassembled WGS sequence"/>
</dbReference>
<dbReference type="InterPro" id="IPR023214">
    <property type="entry name" value="HAD_sf"/>
</dbReference>
<feature type="compositionally biased region" description="Low complexity" evidence="7">
    <location>
        <begin position="939"/>
        <end position="954"/>
    </location>
</feature>
<feature type="region of interest" description="Disordered" evidence="7">
    <location>
        <begin position="1661"/>
        <end position="1810"/>
    </location>
</feature>